<comment type="caution">
    <text evidence="2">The sequence shown here is derived from an EMBL/GenBank/DDBJ whole genome shotgun (WGS) entry which is preliminary data.</text>
</comment>
<gene>
    <name evidence="2" type="ORF">J4573_31445</name>
</gene>
<organism evidence="2 3">
    <name type="scientific">Actinomadura barringtoniae</name>
    <dbReference type="NCBI Taxonomy" id="1427535"/>
    <lineage>
        <taxon>Bacteria</taxon>
        <taxon>Bacillati</taxon>
        <taxon>Actinomycetota</taxon>
        <taxon>Actinomycetes</taxon>
        <taxon>Streptosporangiales</taxon>
        <taxon>Thermomonosporaceae</taxon>
        <taxon>Actinomadura</taxon>
    </lineage>
</organism>
<accession>A0A939T9Q5</accession>
<keyword evidence="3" id="KW-1185">Reference proteome</keyword>
<evidence type="ECO:0000313" key="2">
    <source>
        <dbReference type="EMBL" id="MBO2451642.1"/>
    </source>
</evidence>
<feature type="region of interest" description="Disordered" evidence="1">
    <location>
        <begin position="128"/>
        <end position="167"/>
    </location>
</feature>
<sequence>MPVFDDYIRACRDEALDELGSAEGKMIHDLENGDSIDPAALVAVVAMRATARRWQYVVDMVDGECVDPADALVKVRDAARTILMDQRVPRHACPIEQEFARVRIEAARDFYRATAHVDALTVLNLATGNPTPGHPTTGNPATETGNAVHATTRPAGPRSRATSLDNS</sequence>
<proteinExistence type="predicted"/>
<reference evidence="2" key="1">
    <citation type="submission" date="2021-03" db="EMBL/GenBank/DDBJ databases">
        <authorList>
            <person name="Kanchanasin P."/>
            <person name="Saeng-In P."/>
            <person name="Phongsopitanun W."/>
            <person name="Yuki M."/>
            <person name="Kudo T."/>
            <person name="Ohkuma M."/>
            <person name="Tanasupawat S."/>
        </authorList>
    </citation>
    <scope>NUCLEOTIDE SEQUENCE</scope>
    <source>
        <strain evidence="2">GKU 128</strain>
    </source>
</reference>
<name>A0A939T9Q5_9ACTN</name>
<evidence type="ECO:0000256" key="1">
    <source>
        <dbReference type="SAM" id="MobiDB-lite"/>
    </source>
</evidence>
<dbReference type="RefSeq" id="WP_208259516.1">
    <property type="nucleotide sequence ID" value="NZ_JAGEOJ010000013.1"/>
</dbReference>
<dbReference type="AlphaFoldDB" id="A0A939T9Q5"/>
<protein>
    <submittedName>
        <fullName evidence="2">Uncharacterized protein</fullName>
    </submittedName>
</protein>
<evidence type="ECO:0000313" key="3">
    <source>
        <dbReference type="Proteomes" id="UP000669179"/>
    </source>
</evidence>
<dbReference type="Proteomes" id="UP000669179">
    <property type="component" value="Unassembled WGS sequence"/>
</dbReference>
<dbReference type="EMBL" id="JAGEOJ010000013">
    <property type="protein sequence ID" value="MBO2451642.1"/>
    <property type="molecule type" value="Genomic_DNA"/>
</dbReference>
<feature type="compositionally biased region" description="Low complexity" evidence="1">
    <location>
        <begin position="128"/>
        <end position="142"/>
    </location>
</feature>